<dbReference type="Proteomes" id="UP000762676">
    <property type="component" value="Unassembled WGS sequence"/>
</dbReference>
<reference evidence="1 2" key="1">
    <citation type="journal article" date="2021" name="Elife">
        <title>Chloroplast acquisition without the gene transfer in kleptoplastic sea slugs, Plakobranchus ocellatus.</title>
        <authorList>
            <person name="Maeda T."/>
            <person name="Takahashi S."/>
            <person name="Yoshida T."/>
            <person name="Shimamura S."/>
            <person name="Takaki Y."/>
            <person name="Nagai Y."/>
            <person name="Toyoda A."/>
            <person name="Suzuki Y."/>
            <person name="Arimoto A."/>
            <person name="Ishii H."/>
            <person name="Satoh N."/>
            <person name="Nishiyama T."/>
            <person name="Hasebe M."/>
            <person name="Maruyama T."/>
            <person name="Minagawa J."/>
            <person name="Obokata J."/>
            <person name="Shigenobu S."/>
        </authorList>
    </citation>
    <scope>NUCLEOTIDE SEQUENCE [LARGE SCALE GENOMIC DNA]</scope>
</reference>
<keyword evidence="1" id="KW-0540">Nuclease</keyword>
<organism evidence="1 2">
    <name type="scientific">Elysia marginata</name>
    <dbReference type="NCBI Taxonomy" id="1093978"/>
    <lineage>
        <taxon>Eukaryota</taxon>
        <taxon>Metazoa</taxon>
        <taxon>Spiralia</taxon>
        <taxon>Lophotrochozoa</taxon>
        <taxon>Mollusca</taxon>
        <taxon>Gastropoda</taxon>
        <taxon>Heterobranchia</taxon>
        <taxon>Euthyneura</taxon>
        <taxon>Panpulmonata</taxon>
        <taxon>Sacoglossa</taxon>
        <taxon>Placobranchoidea</taxon>
        <taxon>Plakobranchidae</taxon>
        <taxon>Elysia</taxon>
    </lineage>
</organism>
<dbReference type="AlphaFoldDB" id="A0AAV4GQM6"/>
<evidence type="ECO:0000313" key="1">
    <source>
        <dbReference type="EMBL" id="GFR87614.1"/>
    </source>
</evidence>
<comment type="caution">
    <text evidence="1">The sequence shown here is derived from an EMBL/GenBank/DDBJ whole genome shotgun (WGS) entry which is preliminary data.</text>
</comment>
<dbReference type="GO" id="GO:0004519">
    <property type="term" value="F:endonuclease activity"/>
    <property type="evidence" value="ECO:0007669"/>
    <property type="project" value="UniProtKB-KW"/>
</dbReference>
<evidence type="ECO:0000313" key="2">
    <source>
        <dbReference type="Proteomes" id="UP000762676"/>
    </source>
</evidence>
<sequence>MEKVHGRSVQTRPKHDIKEFEENNYEKVPLVTNSEARKAINELASGKSPGADEIPIELLKDVGDEIITTMAAVCNAILYILVLRLTIQAAILNHQNNIAFNKGQHMLLSLKPAHLIHTLTDENFNGTVRVVTTTTEKQKQTRQKHGGGTRKKLWALGNSDHSLVYLRPKYTPIRHREQPKQKTVLVWTPEIWDELRACFDCTDWNVFVNSTADVSELADTGTVEGKRRRGRQRKAWCDNIKEWTGMAMYELVRCYKVAQCANKPDNSSGQDKNSPELHYFPWRVLTGCPTSITVSFLITELIKFAPDLMFRLIKHH</sequence>
<proteinExistence type="predicted"/>
<name>A0AAV4GQM6_9GAST</name>
<protein>
    <submittedName>
        <fullName evidence="1">Endonuclease domain of the non-LTR retrotransposon LINE-1</fullName>
    </submittedName>
</protein>
<keyword evidence="2" id="KW-1185">Reference proteome</keyword>
<gene>
    <name evidence="1" type="ORF">ElyMa_000751000</name>
</gene>
<dbReference type="EMBL" id="BMAT01001525">
    <property type="protein sequence ID" value="GFR87614.1"/>
    <property type="molecule type" value="Genomic_DNA"/>
</dbReference>
<keyword evidence="1" id="KW-0378">Hydrolase</keyword>
<accession>A0AAV4GQM6</accession>
<keyword evidence="1" id="KW-0255">Endonuclease</keyword>